<accession>A0A8J3XFU8</accession>
<dbReference type="EMBL" id="BOOP01000020">
    <property type="protein sequence ID" value="GII39485.1"/>
    <property type="molecule type" value="Genomic_DNA"/>
</dbReference>
<gene>
    <name evidence="2" type="ORF">Pph01_44880</name>
</gene>
<proteinExistence type="predicted"/>
<sequence length="231" mass="24299">MKLRIATLVACSLLCLTACKGGAGKAEPASSAPDATRINAAKSAGSILETGFGQQAEGMHAIAIVQNTSDTVGQKVTVQFNIKDAAGNVLARESEVEHFAHVGEKMPVGVNVYLPEHKKAASVDATLSVEDGTVPSEPFPEVTVDSVELVKLYRGWHTSIWVTNPKPEPLKQPRVEVVCYNKAKKIIGGGNSSPMYLPPSGDTIVEADLFTSGKPSSCTAYVGVSTYSQPA</sequence>
<keyword evidence="1" id="KW-0732">Signal</keyword>
<evidence type="ECO:0008006" key="4">
    <source>
        <dbReference type="Google" id="ProtNLM"/>
    </source>
</evidence>
<reference evidence="2 3" key="1">
    <citation type="submission" date="2021-01" db="EMBL/GenBank/DDBJ databases">
        <title>Whole genome shotgun sequence of Planotetraspora phitsanulokensis NBRC 104273.</title>
        <authorList>
            <person name="Komaki H."/>
            <person name="Tamura T."/>
        </authorList>
    </citation>
    <scope>NUCLEOTIDE SEQUENCE [LARGE SCALE GENOMIC DNA]</scope>
    <source>
        <strain evidence="2 3">NBRC 104273</strain>
    </source>
</reference>
<organism evidence="2 3">
    <name type="scientific">Planotetraspora phitsanulokensis</name>
    <dbReference type="NCBI Taxonomy" id="575192"/>
    <lineage>
        <taxon>Bacteria</taxon>
        <taxon>Bacillati</taxon>
        <taxon>Actinomycetota</taxon>
        <taxon>Actinomycetes</taxon>
        <taxon>Streptosporangiales</taxon>
        <taxon>Streptosporangiaceae</taxon>
        <taxon>Planotetraspora</taxon>
    </lineage>
</organism>
<comment type="caution">
    <text evidence="2">The sequence shown here is derived from an EMBL/GenBank/DDBJ whole genome shotgun (WGS) entry which is preliminary data.</text>
</comment>
<dbReference type="RefSeq" id="WP_204075057.1">
    <property type="nucleotide sequence ID" value="NZ_BAABHI010000009.1"/>
</dbReference>
<feature type="chain" id="PRO_5038612480" description="Lipoprotein" evidence="1">
    <location>
        <begin position="21"/>
        <end position="231"/>
    </location>
</feature>
<keyword evidence="3" id="KW-1185">Reference proteome</keyword>
<evidence type="ECO:0000313" key="2">
    <source>
        <dbReference type="EMBL" id="GII39485.1"/>
    </source>
</evidence>
<evidence type="ECO:0000256" key="1">
    <source>
        <dbReference type="SAM" id="SignalP"/>
    </source>
</evidence>
<dbReference type="AlphaFoldDB" id="A0A8J3XFU8"/>
<feature type="signal peptide" evidence="1">
    <location>
        <begin position="1"/>
        <end position="20"/>
    </location>
</feature>
<dbReference type="Proteomes" id="UP000622547">
    <property type="component" value="Unassembled WGS sequence"/>
</dbReference>
<protein>
    <recommendedName>
        <fullName evidence="4">Lipoprotein</fullName>
    </recommendedName>
</protein>
<evidence type="ECO:0000313" key="3">
    <source>
        <dbReference type="Proteomes" id="UP000622547"/>
    </source>
</evidence>
<name>A0A8J3XFU8_9ACTN</name>